<evidence type="ECO:0008006" key="4">
    <source>
        <dbReference type="Google" id="ProtNLM"/>
    </source>
</evidence>
<dbReference type="Pfam" id="PF08669">
    <property type="entry name" value="GCV_T_C"/>
    <property type="match status" value="1"/>
</dbReference>
<protein>
    <recommendedName>
        <fullName evidence="4">Aminomethyltransferase folate-binding domain-containing protein</fullName>
    </recommendedName>
</protein>
<evidence type="ECO:0000259" key="2">
    <source>
        <dbReference type="Pfam" id="PF08669"/>
    </source>
</evidence>
<dbReference type="SUPFAM" id="SSF103025">
    <property type="entry name" value="Folate-binding domain"/>
    <property type="match status" value="1"/>
</dbReference>
<dbReference type="Pfam" id="PF01571">
    <property type="entry name" value="GCV_T"/>
    <property type="match status" value="1"/>
</dbReference>
<dbReference type="InterPro" id="IPR029043">
    <property type="entry name" value="GcvT/YgfZ_C"/>
</dbReference>
<dbReference type="InterPro" id="IPR006222">
    <property type="entry name" value="GCVT_N"/>
</dbReference>
<dbReference type="Gene3D" id="3.30.1360.120">
    <property type="entry name" value="Probable tRNA modification gtpase trme, domain 1"/>
    <property type="match status" value="1"/>
</dbReference>
<dbReference type="EMBL" id="UINC01018081">
    <property type="protein sequence ID" value="SVA75601.1"/>
    <property type="molecule type" value="Genomic_DNA"/>
</dbReference>
<dbReference type="InterPro" id="IPR027266">
    <property type="entry name" value="TrmE/GcvT-like"/>
</dbReference>
<accession>A0A381YGB4</accession>
<dbReference type="SUPFAM" id="SSF101790">
    <property type="entry name" value="Aminomethyltransferase beta-barrel domain"/>
    <property type="match status" value="1"/>
</dbReference>
<dbReference type="NCBIfam" id="NF009133">
    <property type="entry name" value="PRK12486.1"/>
    <property type="match status" value="1"/>
</dbReference>
<dbReference type="InterPro" id="IPR028896">
    <property type="entry name" value="GcvT/YgfZ/DmdA"/>
</dbReference>
<evidence type="ECO:0000259" key="1">
    <source>
        <dbReference type="Pfam" id="PF01571"/>
    </source>
</evidence>
<sequence>MSRRIRRTPYTSRIEKVGVRGFSVVNHMLLPKAFQPTVEEDYWHLRTHVQIWDVSCQRQVEIKGPDAGRLIQWMTPRDIGSSKIGQCLYIPITDVDGGLINDPVLLKLAEDHFWLSIADSDVLLYAKGLSIGMGLDVSVEEPDVSPLAVQGPKAEDLLAKIFGENVRDIGFFKFDWIDFAGTRQLIARSGYSRQGGFEIYLNGSHLGEPLWDMIWETGQSFNISPGCPNLIERIEGGLFSYGNEMTRENNPLEIGLGKYCKLDGSIDFIGLKSLQKILSEGIKRQIRGVLFNGGRCTTCSTPWPIMVGDKKVGDITSAIWSPRLEANVGLSMIDREFWKMGQIVSVQMPENNIASGKIVELPF</sequence>
<evidence type="ECO:0000313" key="3">
    <source>
        <dbReference type="EMBL" id="SVA75601.1"/>
    </source>
</evidence>
<feature type="domain" description="GCVT N-terminal" evidence="1">
    <location>
        <begin position="22"/>
        <end position="263"/>
    </location>
</feature>
<name>A0A381YGB4_9ZZZZ</name>
<dbReference type="InterPro" id="IPR013977">
    <property type="entry name" value="GcvT_C"/>
</dbReference>
<dbReference type="PIRSF" id="PIRSF006487">
    <property type="entry name" value="GcvT"/>
    <property type="match status" value="1"/>
</dbReference>
<organism evidence="3">
    <name type="scientific">marine metagenome</name>
    <dbReference type="NCBI Taxonomy" id="408172"/>
    <lineage>
        <taxon>unclassified sequences</taxon>
        <taxon>metagenomes</taxon>
        <taxon>ecological metagenomes</taxon>
    </lineage>
</organism>
<feature type="domain" description="Aminomethyltransferase C-terminal" evidence="2">
    <location>
        <begin position="300"/>
        <end position="363"/>
    </location>
</feature>
<proteinExistence type="predicted"/>
<reference evidence="3" key="1">
    <citation type="submission" date="2018-05" db="EMBL/GenBank/DDBJ databases">
        <authorList>
            <person name="Lanie J.A."/>
            <person name="Ng W.-L."/>
            <person name="Kazmierczak K.M."/>
            <person name="Andrzejewski T.M."/>
            <person name="Davidsen T.M."/>
            <person name="Wayne K.J."/>
            <person name="Tettelin H."/>
            <person name="Glass J.I."/>
            <person name="Rusch D."/>
            <person name="Podicherti R."/>
            <person name="Tsui H.-C.T."/>
            <person name="Winkler M.E."/>
        </authorList>
    </citation>
    <scope>NUCLEOTIDE SEQUENCE</scope>
</reference>
<dbReference type="PANTHER" id="PTHR43757:SF2">
    <property type="entry name" value="AMINOMETHYLTRANSFERASE, MITOCHONDRIAL"/>
    <property type="match status" value="1"/>
</dbReference>
<dbReference type="PANTHER" id="PTHR43757">
    <property type="entry name" value="AMINOMETHYLTRANSFERASE"/>
    <property type="match status" value="1"/>
</dbReference>
<gene>
    <name evidence="3" type="ORF">METZ01_LOCUS128455</name>
</gene>
<dbReference type="AlphaFoldDB" id="A0A381YGB4"/>